<protein>
    <submittedName>
        <fullName evidence="7">Serine protease</fullName>
    </submittedName>
</protein>
<gene>
    <name evidence="7" type="ORF">FK531_21270</name>
</gene>
<name>A0A541AZA8_9NOCA</name>
<comment type="caution">
    <text evidence="7">The sequence shown here is derived from an EMBL/GenBank/DDBJ whole genome shotgun (WGS) entry which is preliminary data.</text>
</comment>
<evidence type="ECO:0000256" key="3">
    <source>
        <dbReference type="ARBA" id="ARBA00022989"/>
    </source>
</evidence>
<proteinExistence type="predicted"/>
<dbReference type="GO" id="GO:0008233">
    <property type="term" value="F:peptidase activity"/>
    <property type="evidence" value="ECO:0007669"/>
    <property type="project" value="UniProtKB-KW"/>
</dbReference>
<evidence type="ECO:0000313" key="8">
    <source>
        <dbReference type="Proteomes" id="UP000316256"/>
    </source>
</evidence>
<keyword evidence="2 5" id="KW-0812">Transmembrane</keyword>
<dbReference type="GO" id="GO:0006508">
    <property type="term" value="P:proteolysis"/>
    <property type="evidence" value="ECO:0007669"/>
    <property type="project" value="UniProtKB-KW"/>
</dbReference>
<reference evidence="7 8" key="1">
    <citation type="submission" date="2019-06" db="EMBL/GenBank/DDBJ databases">
        <title>Rhodococcus spaelei sp. nov., isolated from a cave.</title>
        <authorList>
            <person name="Lee S.D."/>
        </authorList>
    </citation>
    <scope>NUCLEOTIDE SEQUENCE [LARGE SCALE GENOMIC DNA]</scope>
    <source>
        <strain evidence="7 8">C9-5</strain>
    </source>
</reference>
<dbReference type="Gene3D" id="2.40.50.140">
    <property type="entry name" value="Nucleic acid-binding proteins"/>
    <property type="match status" value="1"/>
</dbReference>
<evidence type="ECO:0000256" key="1">
    <source>
        <dbReference type="ARBA" id="ARBA00004141"/>
    </source>
</evidence>
<evidence type="ECO:0000256" key="2">
    <source>
        <dbReference type="ARBA" id="ARBA00022692"/>
    </source>
</evidence>
<keyword evidence="4 5" id="KW-0472">Membrane</keyword>
<sequence>MATFGVVAVLLGLLLILVEAHTPTSGVLGGIAVLAIGAGVWMLFLSGGAGQVVAVPIALGVAGIGLGVTAVAGRKVVTSRRAPVRGGPQSLVGSHATVSSWSGPTGQVRADGGLWSARIEFGYPDDPVPAAGESVVVEGVHGLTLTVRRPEPWEVPL</sequence>
<feature type="transmembrane region" description="Helical" evidence="5">
    <location>
        <begin position="30"/>
        <end position="46"/>
    </location>
</feature>
<keyword evidence="8" id="KW-1185">Reference proteome</keyword>
<evidence type="ECO:0000259" key="6">
    <source>
        <dbReference type="Pfam" id="PF01957"/>
    </source>
</evidence>
<feature type="domain" description="NfeD-like C-terminal" evidence="6">
    <location>
        <begin position="89"/>
        <end position="149"/>
    </location>
</feature>
<accession>A0A541AZA8</accession>
<dbReference type="Proteomes" id="UP000316256">
    <property type="component" value="Unassembled WGS sequence"/>
</dbReference>
<feature type="transmembrane region" description="Helical" evidence="5">
    <location>
        <begin position="53"/>
        <end position="73"/>
    </location>
</feature>
<dbReference type="InterPro" id="IPR012340">
    <property type="entry name" value="NA-bd_OB-fold"/>
</dbReference>
<keyword evidence="3 5" id="KW-1133">Transmembrane helix</keyword>
<comment type="subcellular location">
    <subcellularLocation>
        <location evidence="1">Membrane</location>
        <topology evidence="1">Multi-pass membrane protein</topology>
    </subcellularLocation>
</comment>
<keyword evidence="7" id="KW-0645">Protease</keyword>
<dbReference type="RefSeq" id="WP_142103057.1">
    <property type="nucleotide sequence ID" value="NZ_VIGH01000012.1"/>
</dbReference>
<organism evidence="7 8">
    <name type="scientific">Rhodococcus spelaei</name>
    <dbReference type="NCBI Taxonomy" id="2546320"/>
    <lineage>
        <taxon>Bacteria</taxon>
        <taxon>Bacillati</taxon>
        <taxon>Actinomycetota</taxon>
        <taxon>Actinomycetes</taxon>
        <taxon>Mycobacteriales</taxon>
        <taxon>Nocardiaceae</taxon>
        <taxon>Rhodococcus</taxon>
    </lineage>
</organism>
<dbReference type="SUPFAM" id="SSF141322">
    <property type="entry name" value="NfeD domain-like"/>
    <property type="match status" value="1"/>
</dbReference>
<dbReference type="GO" id="GO:0016020">
    <property type="term" value="C:membrane"/>
    <property type="evidence" value="ECO:0007669"/>
    <property type="project" value="UniProtKB-SubCell"/>
</dbReference>
<evidence type="ECO:0000256" key="5">
    <source>
        <dbReference type="SAM" id="Phobius"/>
    </source>
</evidence>
<dbReference type="PANTHER" id="PTHR33507">
    <property type="entry name" value="INNER MEMBRANE PROTEIN YBBJ"/>
    <property type="match status" value="1"/>
</dbReference>
<dbReference type="Pfam" id="PF01957">
    <property type="entry name" value="NfeD"/>
    <property type="match status" value="1"/>
</dbReference>
<dbReference type="AlphaFoldDB" id="A0A541AZA8"/>
<dbReference type="InterPro" id="IPR052165">
    <property type="entry name" value="Membrane_assoc_protease"/>
</dbReference>
<evidence type="ECO:0000256" key="4">
    <source>
        <dbReference type="ARBA" id="ARBA00023136"/>
    </source>
</evidence>
<dbReference type="InterPro" id="IPR002810">
    <property type="entry name" value="NfeD-like_C"/>
</dbReference>
<keyword evidence="7" id="KW-0378">Hydrolase</keyword>
<evidence type="ECO:0000313" key="7">
    <source>
        <dbReference type="EMBL" id="TQF65409.1"/>
    </source>
</evidence>
<dbReference type="EMBL" id="VIGH01000012">
    <property type="protein sequence ID" value="TQF65409.1"/>
    <property type="molecule type" value="Genomic_DNA"/>
</dbReference>
<dbReference type="OrthoDB" id="4484551at2"/>